<name>A0A813DZ01_POLGL</name>
<proteinExistence type="predicted"/>
<organism evidence="2 3">
    <name type="scientific">Polarella glacialis</name>
    <name type="common">Dinoflagellate</name>
    <dbReference type="NCBI Taxonomy" id="89957"/>
    <lineage>
        <taxon>Eukaryota</taxon>
        <taxon>Sar</taxon>
        <taxon>Alveolata</taxon>
        <taxon>Dinophyceae</taxon>
        <taxon>Suessiales</taxon>
        <taxon>Suessiaceae</taxon>
        <taxon>Polarella</taxon>
    </lineage>
</organism>
<feature type="region of interest" description="Disordered" evidence="1">
    <location>
        <begin position="1"/>
        <end position="20"/>
    </location>
</feature>
<evidence type="ECO:0000256" key="1">
    <source>
        <dbReference type="SAM" id="MobiDB-lite"/>
    </source>
</evidence>
<accession>A0A813DZ01</accession>
<dbReference type="EMBL" id="CAJNNV010006676">
    <property type="protein sequence ID" value="CAE8593928.1"/>
    <property type="molecule type" value="Genomic_DNA"/>
</dbReference>
<feature type="non-terminal residue" evidence="2">
    <location>
        <position position="132"/>
    </location>
</feature>
<feature type="compositionally biased region" description="Polar residues" evidence="1">
    <location>
        <begin position="1"/>
        <end position="15"/>
    </location>
</feature>
<feature type="non-terminal residue" evidence="2">
    <location>
        <position position="1"/>
    </location>
</feature>
<reference evidence="2" key="1">
    <citation type="submission" date="2021-02" db="EMBL/GenBank/DDBJ databases">
        <authorList>
            <person name="Dougan E. K."/>
            <person name="Rhodes N."/>
            <person name="Thang M."/>
            <person name="Chan C."/>
        </authorList>
    </citation>
    <scope>NUCLEOTIDE SEQUENCE</scope>
</reference>
<evidence type="ECO:0000313" key="3">
    <source>
        <dbReference type="Proteomes" id="UP000654075"/>
    </source>
</evidence>
<evidence type="ECO:0000313" key="2">
    <source>
        <dbReference type="EMBL" id="CAE8593928.1"/>
    </source>
</evidence>
<feature type="compositionally biased region" description="Basic and acidic residues" evidence="1">
    <location>
        <begin position="92"/>
        <end position="112"/>
    </location>
</feature>
<protein>
    <submittedName>
        <fullName evidence="2">Uncharacterized protein</fullName>
    </submittedName>
</protein>
<dbReference type="Proteomes" id="UP000654075">
    <property type="component" value="Unassembled WGS sequence"/>
</dbReference>
<dbReference type="AlphaFoldDB" id="A0A813DZ01"/>
<feature type="region of interest" description="Disordered" evidence="1">
    <location>
        <begin position="74"/>
        <end position="132"/>
    </location>
</feature>
<gene>
    <name evidence="2" type="ORF">PGLA1383_LOCUS12509</name>
</gene>
<comment type="caution">
    <text evidence="2">The sequence shown here is derived from an EMBL/GenBank/DDBJ whole genome shotgun (WGS) entry which is preliminary data.</text>
</comment>
<sequence>TASVATSQTSETRSVGSELPAWVQPDAKLRWWSESQKRHNTVSVTKIDDKKKVVIVTFASDKSVWKSVPFSKIGRKDCPLQNAETPSSIGDAKPKAQADSASKESDEEKPNEDGTSTPDWWKQEKSKLLDKT</sequence>
<feature type="compositionally biased region" description="Basic and acidic residues" evidence="1">
    <location>
        <begin position="121"/>
        <end position="132"/>
    </location>
</feature>
<keyword evidence="3" id="KW-1185">Reference proteome</keyword>